<name>A0ABY5H2B0_9GAMM</name>
<dbReference type="InterPro" id="IPR054402">
    <property type="entry name" value="Tt1218-like_dom"/>
</dbReference>
<protein>
    <submittedName>
        <fullName evidence="3">Type IV pilus modification protein PilV</fullName>
    </submittedName>
</protein>
<keyword evidence="1" id="KW-1133">Transmembrane helix</keyword>
<accession>A0ABY5H2B0</accession>
<feature type="transmembrane region" description="Helical" evidence="1">
    <location>
        <begin position="36"/>
        <end position="56"/>
    </location>
</feature>
<keyword evidence="1" id="KW-0472">Membrane</keyword>
<dbReference type="Pfam" id="PF07963">
    <property type="entry name" value="N_methyl"/>
    <property type="match status" value="1"/>
</dbReference>
<evidence type="ECO:0000313" key="4">
    <source>
        <dbReference type="Proteomes" id="UP001059950"/>
    </source>
</evidence>
<evidence type="ECO:0000259" key="2">
    <source>
        <dbReference type="Pfam" id="PF22150"/>
    </source>
</evidence>
<dbReference type="Proteomes" id="UP001059950">
    <property type="component" value="Plasmid unnamed"/>
</dbReference>
<keyword evidence="3" id="KW-0614">Plasmid</keyword>
<geneLocation type="plasmid" evidence="3 4">
    <name>unnamed</name>
</geneLocation>
<gene>
    <name evidence="3" type="primary">pilV</name>
    <name evidence="3" type="ORF">KDX31_19845</name>
</gene>
<keyword evidence="4" id="KW-1185">Reference proteome</keyword>
<dbReference type="NCBIfam" id="TIGR02523">
    <property type="entry name" value="type_IV_pilV"/>
    <property type="match status" value="1"/>
</dbReference>
<keyword evidence="1" id="KW-0812">Transmembrane</keyword>
<dbReference type="InterPro" id="IPR012902">
    <property type="entry name" value="N_methyl_site"/>
</dbReference>
<organism evidence="3 4">
    <name type="scientific">Amphritea atlantica</name>
    <dbReference type="NCBI Taxonomy" id="355243"/>
    <lineage>
        <taxon>Bacteria</taxon>
        <taxon>Pseudomonadati</taxon>
        <taxon>Pseudomonadota</taxon>
        <taxon>Gammaproteobacteria</taxon>
        <taxon>Oceanospirillales</taxon>
        <taxon>Oceanospirillaceae</taxon>
        <taxon>Amphritea</taxon>
    </lineage>
</organism>
<evidence type="ECO:0000256" key="1">
    <source>
        <dbReference type="SAM" id="Phobius"/>
    </source>
</evidence>
<reference evidence="3" key="1">
    <citation type="submission" date="2021-04" db="EMBL/GenBank/DDBJ databases">
        <title>Oceanospirillales bacteria with DddD are important DMSP degraders in coastal seawater.</title>
        <authorList>
            <person name="Liu J."/>
        </authorList>
    </citation>
    <scope>NUCLEOTIDE SEQUENCE</scope>
    <source>
        <strain evidence="3">GY6</strain>
        <plasmid evidence="3">unnamed</plasmid>
    </source>
</reference>
<dbReference type="EMBL" id="CP073345">
    <property type="protein sequence ID" value="UTW05644.1"/>
    <property type="molecule type" value="Genomic_DNA"/>
</dbReference>
<sequence>MNGQGCESPFTAFARHVWRPESANISLCSSEQGTTLIEVLVTLVLVTIGLAGMMAMQARGIQQNQSAYLRTQAITLANDMADRIRLNRQAGLTDDYALTLSQEATDFSAEAISDSSKKLAYSDLNGWLNWLSTILPEGDAEIKRAGQRIIIVIRWNARRDSGGLSSYQHEVDL</sequence>
<proteinExistence type="predicted"/>
<evidence type="ECO:0000313" key="3">
    <source>
        <dbReference type="EMBL" id="UTW05644.1"/>
    </source>
</evidence>
<dbReference type="Pfam" id="PF22150">
    <property type="entry name" value="Tt1218-like"/>
    <property type="match status" value="1"/>
</dbReference>
<feature type="domain" description="Type IV pilin Tt1218-like" evidence="2">
    <location>
        <begin position="55"/>
        <end position="110"/>
    </location>
</feature>
<dbReference type="InterPro" id="IPR013362">
    <property type="entry name" value="Pilus_4_PilV"/>
</dbReference>